<dbReference type="Pfam" id="PF01702">
    <property type="entry name" value="TGT"/>
    <property type="match status" value="1"/>
</dbReference>
<gene>
    <name evidence="4" type="ORF">DSTB1V02_LOCUS12506</name>
</gene>
<dbReference type="SUPFAM" id="SSF51713">
    <property type="entry name" value="tRNA-guanine transglycosylase"/>
    <property type="match status" value="1"/>
</dbReference>
<dbReference type="PANTHER" id="PTHR43530">
    <property type="entry name" value="QUEUINE TRNA-RIBOSYLTRANSFERASE CATALYTIC SUBUNIT 1"/>
    <property type="match status" value="1"/>
</dbReference>
<dbReference type="NCBIfam" id="TIGR00449">
    <property type="entry name" value="tgt_general"/>
    <property type="match status" value="1"/>
</dbReference>
<dbReference type="OrthoDB" id="10249838at2759"/>
<feature type="compositionally biased region" description="Basic and acidic residues" evidence="2">
    <location>
        <begin position="181"/>
        <end position="190"/>
    </location>
</feature>
<dbReference type="Proteomes" id="UP000677054">
    <property type="component" value="Unassembled WGS sequence"/>
</dbReference>
<evidence type="ECO:0000256" key="2">
    <source>
        <dbReference type="SAM" id="MobiDB-lite"/>
    </source>
</evidence>
<feature type="domain" description="tRNA-guanine(15) transglycosylase-like" evidence="3">
    <location>
        <begin position="16"/>
        <end position="167"/>
    </location>
</feature>
<keyword evidence="1" id="KW-0862">Zinc</keyword>
<evidence type="ECO:0000259" key="3">
    <source>
        <dbReference type="Pfam" id="PF01702"/>
    </source>
</evidence>
<dbReference type="Gene3D" id="3.20.20.105">
    <property type="entry name" value="Queuine tRNA-ribosyltransferase-like"/>
    <property type="match status" value="1"/>
</dbReference>
<organism evidence="4">
    <name type="scientific">Darwinula stevensoni</name>
    <dbReference type="NCBI Taxonomy" id="69355"/>
    <lineage>
        <taxon>Eukaryota</taxon>
        <taxon>Metazoa</taxon>
        <taxon>Ecdysozoa</taxon>
        <taxon>Arthropoda</taxon>
        <taxon>Crustacea</taxon>
        <taxon>Oligostraca</taxon>
        <taxon>Ostracoda</taxon>
        <taxon>Podocopa</taxon>
        <taxon>Podocopida</taxon>
        <taxon>Darwinulocopina</taxon>
        <taxon>Darwinuloidea</taxon>
        <taxon>Darwinulidae</taxon>
        <taxon>Darwinula</taxon>
    </lineage>
</organism>
<dbReference type="GO" id="GO:0006400">
    <property type="term" value="P:tRNA modification"/>
    <property type="evidence" value="ECO:0007669"/>
    <property type="project" value="InterPro"/>
</dbReference>
<evidence type="ECO:0000256" key="1">
    <source>
        <dbReference type="ARBA" id="ARBA00022833"/>
    </source>
</evidence>
<dbReference type="GO" id="GO:0008479">
    <property type="term" value="F:tRNA-guanosine(34) queuine transglycosylase activity"/>
    <property type="evidence" value="ECO:0007669"/>
    <property type="project" value="TreeGrafter"/>
</dbReference>
<accession>A0A7R9AER2</accession>
<dbReference type="EMBL" id="LR904313">
    <property type="protein sequence ID" value="CAD7252751.1"/>
    <property type="molecule type" value="Genomic_DNA"/>
</dbReference>
<protein>
    <recommendedName>
        <fullName evidence="3">tRNA-guanine(15) transglycosylase-like domain-containing protein</fullName>
    </recommendedName>
</protein>
<dbReference type="AlphaFoldDB" id="A0A7R9AER2"/>
<evidence type="ECO:0000313" key="5">
    <source>
        <dbReference type="Proteomes" id="UP000677054"/>
    </source>
</evidence>
<dbReference type="GO" id="GO:0005829">
    <property type="term" value="C:cytosol"/>
    <property type="evidence" value="ECO:0007669"/>
    <property type="project" value="TreeGrafter"/>
</dbReference>
<dbReference type="InterPro" id="IPR036511">
    <property type="entry name" value="TGT-like_sf"/>
</dbReference>
<dbReference type="PANTHER" id="PTHR43530:SF1">
    <property type="entry name" value="QUEUINE TRNA-RIBOSYLTRANSFERASE CATALYTIC SUBUNIT 1"/>
    <property type="match status" value="1"/>
</dbReference>
<sequence length="235" mass="25968">MRHPLRFAIKAECHKSKARHSVMTLPHAEVETPVFMPVGTQGTMKGILPEQLEALHCNLILGNTYHLGNRPGVDILKKGNGLHNWMHWNKALLTDSGGFQIVSLTQLCELTEDGVSFTSPYDGKQTLLTPEKSIEIQNAIGADIMMQLDDVVHVLHPDKDRVEEAMYSFTDPVTEASIISDIKDRSRESGPGDESDGEQDATYNALPPSLSYANDAMAIVRKFLLSRGEVPVDSF</sequence>
<proteinExistence type="predicted"/>
<keyword evidence="5" id="KW-1185">Reference proteome</keyword>
<name>A0A7R9AER2_9CRUS</name>
<dbReference type="EMBL" id="CAJPEV010004796">
    <property type="protein sequence ID" value="CAG0902322.1"/>
    <property type="molecule type" value="Genomic_DNA"/>
</dbReference>
<dbReference type="InterPro" id="IPR002616">
    <property type="entry name" value="tRNA_ribo_trans-like"/>
</dbReference>
<feature type="region of interest" description="Disordered" evidence="2">
    <location>
        <begin position="181"/>
        <end position="206"/>
    </location>
</feature>
<reference evidence="4" key="1">
    <citation type="submission" date="2020-11" db="EMBL/GenBank/DDBJ databases">
        <authorList>
            <person name="Tran Van P."/>
        </authorList>
    </citation>
    <scope>NUCLEOTIDE SEQUENCE</scope>
</reference>
<evidence type="ECO:0000313" key="4">
    <source>
        <dbReference type="EMBL" id="CAD7252751.1"/>
    </source>
</evidence>